<name>A0A8K0XQU0_9AGAR</name>
<feature type="compositionally biased region" description="Low complexity" evidence="1">
    <location>
        <begin position="169"/>
        <end position="188"/>
    </location>
</feature>
<evidence type="ECO:0000313" key="2">
    <source>
        <dbReference type="EMBL" id="KAH8101024.1"/>
    </source>
</evidence>
<feature type="region of interest" description="Disordered" evidence="1">
    <location>
        <begin position="1"/>
        <end position="139"/>
    </location>
</feature>
<reference evidence="2" key="1">
    <citation type="journal article" date="2021" name="New Phytol.">
        <title>Evolutionary innovations through gain and loss of genes in the ectomycorrhizal Boletales.</title>
        <authorList>
            <person name="Wu G."/>
            <person name="Miyauchi S."/>
            <person name="Morin E."/>
            <person name="Kuo A."/>
            <person name="Drula E."/>
            <person name="Varga T."/>
            <person name="Kohler A."/>
            <person name="Feng B."/>
            <person name="Cao Y."/>
            <person name="Lipzen A."/>
            <person name="Daum C."/>
            <person name="Hundley H."/>
            <person name="Pangilinan J."/>
            <person name="Johnson J."/>
            <person name="Barry K."/>
            <person name="LaButti K."/>
            <person name="Ng V."/>
            <person name="Ahrendt S."/>
            <person name="Min B."/>
            <person name="Choi I.G."/>
            <person name="Park H."/>
            <person name="Plett J.M."/>
            <person name="Magnuson J."/>
            <person name="Spatafora J.W."/>
            <person name="Nagy L.G."/>
            <person name="Henrissat B."/>
            <person name="Grigoriev I.V."/>
            <person name="Yang Z.L."/>
            <person name="Xu J."/>
            <person name="Martin F.M."/>
        </authorList>
    </citation>
    <scope>NUCLEOTIDE SEQUENCE</scope>
    <source>
        <strain evidence="2">KKN 215</strain>
    </source>
</reference>
<organism evidence="2 3">
    <name type="scientific">Cristinia sonorae</name>
    <dbReference type="NCBI Taxonomy" id="1940300"/>
    <lineage>
        <taxon>Eukaryota</taxon>
        <taxon>Fungi</taxon>
        <taxon>Dikarya</taxon>
        <taxon>Basidiomycota</taxon>
        <taxon>Agaricomycotina</taxon>
        <taxon>Agaricomycetes</taxon>
        <taxon>Agaricomycetidae</taxon>
        <taxon>Agaricales</taxon>
        <taxon>Pleurotineae</taxon>
        <taxon>Stephanosporaceae</taxon>
        <taxon>Cristinia</taxon>
    </lineage>
</organism>
<dbReference type="OrthoDB" id="3040699at2759"/>
<accession>A0A8K0XQU0</accession>
<proteinExistence type="predicted"/>
<comment type="caution">
    <text evidence="2">The sequence shown here is derived from an EMBL/GenBank/DDBJ whole genome shotgun (WGS) entry which is preliminary data.</text>
</comment>
<dbReference type="EMBL" id="JAEVFJ010000014">
    <property type="protein sequence ID" value="KAH8101024.1"/>
    <property type="molecule type" value="Genomic_DNA"/>
</dbReference>
<feature type="compositionally biased region" description="Low complexity" evidence="1">
    <location>
        <begin position="376"/>
        <end position="386"/>
    </location>
</feature>
<dbReference type="PANTHER" id="PTHR48148">
    <property type="entry name" value="KERATINOCYTE PROLINE-RICH PROTEIN"/>
    <property type="match status" value="1"/>
</dbReference>
<dbReference type="Proteomes" id="UP000813824">
    <property type="component" value="Unassembled WGS sequence"/>
</dbReference>
<feature type="compositionally biased region" description="Polar residues" evidence="1">
    <location>
        <begin position="190"/>
        <end position="210"/>
    </location>
</feature>
<feature type="compositionally biased region" description="Polar residues" evidence="1">
    <location>
        <begin position="219"/>
        <end position="230"/>
    </location>
</feature>
<evidence type="ECO:0000256" key="1">
    <source>
        <dbReference type="SAM" id="MobiDB-lite"/>
    </source>
</evidence>
<keyword evidence="3" id="KW-1185">Reference proteome</keyword>
<gene>
    <name evidence="2" type="ORF">BXZ70DRAFT_146942</name>
</gene>
<dbReference type="AlphaFoldDB" id="A0A8K0XQU0"/>
<feature type="region of interest" description="Disordered" evidence="1">
    <location>
        <begin position="368"/>
        <end position="389"/>
    </location>
</feature>
<evidence type="ECO:0000313" key="3">
    <source>
        <dbReference type="Proteomes" id="UP000813824"/>
    </source>
</evidence>
<protein>
    <submittedName>
        <fullName evidence="2">Uncharacterized protein</fullName>
    </submittedName>
</protein>
<dbReference type="PANTHER" id="PTHR48148:SF3">
    <property type="entry name" value="KERATINOCYTE PROLINE-RICH PROTEIN"/>
    <property type="match status" value="1"/>
</dbReference>
<feature type="region of interest" description="Disordered" evidence="1">
    <location>
        <begin position="159"/>
        <end position="314"/>
    </location>
</feature>
<feature type="compositionally biased region" description="Basic and acidic residues" evidence="1">
    <location>
        <begin position="77"/>
        <end position="88"/>
    </location>
</feature>
<sequence length="589" mass="62731">MPSSSSSRKVLGKKKRPPGIRAADMLPPTAPPESPEPKPIKTPTKSPVLKIRIPPISPTRSLVIEKPMIKIPAQKAHSRDDHEPEPRENVASGGSPVQRTDDGQDDSVMSDVRPQATPQPSAHILSPPPTPAPLPLVTDVSVQSDAADLDVLDGLPGVDLQRMDGIEDTSTTSQSASAQAVTATADAQEITPNLPTTSVSDSPLLIQSSDASRKRALSVSVNDAETQPLQQRRRTGESAPPEAPAPTEPPSQAVATSMDVDAHTSTPPPPPPAGPAHRLMTSLSKEEGELTPSSVGEPVPLPPQSPEPGQVPELPLPLARSITLESGEITQMNSPHPNGVVSGGDEPLRLESKLQSLVAPSRVPMEISAPLPDGPLPSTSASSSLTNGDPQVPNPVYGSEVQILGIVWGSSKTETSELKFVLRKEDAELLDRCISLATYQFEDLRSEYNRSGAISAKELEKVRPVAWQSTFKLQMRINDGPTAWICPPMFSPQPNVDHILDLTSRPTPSPSSSSAPNFHSGPNTVILIQQGGLLNSVWVLVLHSPSPAQLTALEAERQKEAEWRSFVEGLRAWKLPPLVLPAFLDSVVG</sequence>